<dbReference type="PANTHER" id="PTHR30290">
    <property type="entry name" value="PERIPLASMIC BINDING COMPONENT OF ABC TRANSPORTER"/>
    <property type="match status" value="1"/>
</dbReference>
<feature type="domain" description="Solute-binding protein family 5" evidence="3">
    <location>
        <begin position="107"/>
        <end position="460"/>
    </location>
</feature>
<comment type="similarity">
    <text evidence="2">Belongs to the bacterial solute-binding protein 5 family.</text>
</comment>
<dbReference type="CDD" id="cd08503">
    <property type="entry name" value="PBP2_NikA_DppA_OppA_like_17"/>
    <property type="match status" value="1"/>
</dbReference>
<dbReference type="Pfam" id="PF00496">
    <property type="entry name" value="SBP_bac_5"/>
    <property type="match status" value="1"/>
</dbReference>
<proteinExistence type="inferred from homology"/>
<evidence type="ECO:0000256" key="2">
    <source>
        <dbReference type="ARBA" id="ARBA00005695"/>
    </source>
</evidence>
<reference evidence="5" key="2">
    <citation type="submission" date="2024-01" db="EMBL/GenBank/DDBJ databases">
        <title>Roseobacter fucihabitans sp. nov., isolated from the brown alga Fucus spiralis.</title>
        <authorList>
            <person name="Hahnke S."/>
            <person name="Berger M."/>
            <person name="Schlingloff A."/>
            <person name="Athale I."/>
            <person name="Neumann-Schaal M."/>
            <person name="Adenaya A."/>
            <person name="Poehlein A."/>
            <person name="Daniel R."/>
            <person name="Pertersen J."/>
            <person name="Brinkhoff T."/>
        </authorList>
    </citation>
    <scope>NUCLEOTIDE SEQUENCE [LARGE SCALE GENOMIC DNA]</scope>
    <source>
        <strain evidence="5">B14</strain>
    </source>
</reference>
<dbReference type="RefSeq" id="WP_187430550.1">
    <property type="nucleotide sequence ID" value="NZ_CP143423.1"/>
</dbReference>
<dbReference type="PROSITE" id="PS51318">
    <property type="entry name" value="TAT"/>
    <property type="match status" value="1"/>
</dbReference>
<dbReference type="Gene3D" id="3.10.105.10">
    <property type="entry name" value="Dipeptide-binding Protein, Domain 3"/>
    <property type="match status" value="1"/>
</dbReference>
<evidence type="ECO:0000313" key="4">
    <source>
        <dbReference type="EMBL" id="WVX50583.1"/>
    </source>
</evidence>
<accession>A0ABZ2BX77</accession>
<dbReference type="SUPFAM" id="SSF53850">
    <property type="entry name" value="Periplasmic binding protein-like II"/>
    <property type="match status" value="1"/>
</dbReference>
<reference evidence="4 5" key="1">
    <citation type="submission" date="2015-07" db="EMBL/GenBank/DDBJ databases">
        <authorList>
            <person name="Voget S."/>
            <person name="Dogs M."/>
            <person name="Brinkhoff T.H."/>
            <person name="Daniel R."/>
        </authorList>
    </citation>
    <scope>NUCLEOTIDE SEQUENCE [LARGE SCALE GENOMIC DNA]</scope>
    <source>
        <strain evidence="4 5">B14</strain>
    </source>
</reference>
<dbReference type="Gene3D" id="3.40.190.10">
    <property type="entry name" value="Periplasmic binding protein-like II"/>
    <property type="match status" value="1"/>
</dbReference>
<dbReference type="EMBL" id="CP143423">
    <property type="protein sequence ID" value="WVX50583.1"/>
    <property type="molecule type" value="Genomic_DNA"/>
</dbReference>
<protein>
    <recommendedName>
        <fullName evidence="3">Solute-binding protein family 5 domain-containing protein</fullName>
    </recommendedName>
</protein>
<dbReference type="InterPro" id="IPR000914">
    <property type="entry name" value="SBP_5_dom"/>
</dbReference>
<organism evidence="4 5">
    <name type="scientific">Roseobacter fucihabitans</name>
    <dbReference type="NCBI Taxonomy" id="1537242"/>
    <lineage>
        <taxon>Bacteria</taxon>
        <taxon>Pseudomonadati</taxon>
        <taxon>Pseudomonadota</taxon>
        <taxon>Alphaproteobacteria</taxon>
        <taxon>Rhodobacterales</taxon>
        <taxon>Roseobacteraceae</taxon>
        <taxon>Roseobacter</taxon>
    </lineage>
</organism>
<dbReference type="PIRSF" id="PIRSF002741">
    <property type="entry name" value="MppA"/>
    <property type="match status" value="1"/>
</dbReference>
<keyword evidence="5" id="KW-1185">Reference proteome</keyword>
<comment type="subcellular location">
    <subcellularLocation>
        <location evidence="1">Periplasm</location>
    </subcellularLocation>
</comment>
<dbReference type="InterPro" id="IPR039424">
    <property type="entry name" value="SBP_5"/>
</dbReference>
<evidence type="ECO:0000256" key="1">
    <source>
        <dbReference type="ARBA" id="ARBA00004418"/>
    </source>
</evidence>
<dbReference type="InterPro" id="IPR030678">
    <property type="entry name" value="Peptide/Ni-bd"/>
</dbReference>
<dbReference type="Proteomes" id="UP001318682">
    <property type="component" value="Chromosome"/>
</dbReference>
<gene>
    <name evidence="4" type="ORF">ROLI_036810</name>
</gene>
<evidence type="ECO:0000313" key="5">
    <source>
        <dbReference type="Proteomes" id="UP001318682"/>
    </source>
</evidence>
<sequence length="554" mass="61240">MTFFTRTGKALPKEVVDSAAKIGTDPVNRREFLATASAFGATAATAYAMIGMAPPARAAGHQMGGTVRMQMEVRALKDPRTYDWSQIANYTRGWLEYLVIWENDGSFTPALLESWEINDTATEYTLNVRKGVKWNNGDDFTAEDVARNITGWCDKSLEGNSMAGRFATLIDEETGQAIKGAIEVVDTHTVKLTLPRPDITLIPGMADYPAAITPADFNADDMTGNPVGTGPYLPELLEVGVKGVLVKNPDHTWWGTDVYGGPYIDRLEYIDYGTDPSAFVAAAEAEEIDTLYSIEGDFIDIFATLDGWVEASIPTAATIVIRPNQLAEVDGVKPYADKRVRQAISMAVDNAILLELGYNGRGIEAENHHVGPMHPDYAELPPRKVDPAAAKALMDEAGFGDFEHELFSIDDAWRKDTTDAVAAQLRDAGINVKRTILPGSTFWNDWTKYPFSSTNWNARPLGVQIWALAYRSGEAWNEFGWSNPEFDAKLEVALATADVEARRGMMKEMEAIIQDEGVTIQPYWRSLYNFSREGLIGAEHHIGFEYHPARMAWT</sequence>
<name>A0ABZ2BX77_9RHOB</name>
<dbReference type="InterPro" id="IPR006311">
    <property type="entry name" value="TAT_signal"/>
</dbReference>
<evidence type="ECO:0000259" key="3">
    <source>
        <dbReference type="Pfam" id="PF00496"/>
    </source>
</evidence>